<organism evidence="4 5">
    <name type="scientific">Leptospira idonii</name>
    <dbReference type="NCBI Taxonomy" id="1193500"/>
    <lineage>
        <taxon>Bacteria</taxon>
        <taxon>Pseudomonadati</taxon>
        <taxon>Spirochaetota</taxon>
        <taxon>Spirochaetia</taxon>
        <taxon>Leptospirales</taxon>
        <taxon>Leptospiraceae</taxon>
        <taxon>Leptospira</taxon>
    </lineage>
</organism>
<reference evidence="4" key="1">
    <citation type="journal article" date="2019" name="PLoS Negl. Trop. Dis.">
        <title>Revisiting the worldwide diversity of Leptospira species in the environment.</title>
        <authorList>
            <person name="Vincent A.T."/>
            <person name="Schiettekatte O."/>
            <person name="Bourhy P."/>
            <person name="Veyrier F.J."/>
            <person name="Picardeau M."/>
        </authorList>
    </citation>
    <scope>NUCLEOTIDE SEQUENCE [LARGE SCALE GENOMIC DNA]</scope>
    <source>
        <strain evidence="4">201300427</strain>
    </source>
</reference>
<dbReference type="OrthoDB" id="9797829at2"/>
<dbReference type="GO" id="GO:0016757">
    <property type="term" value="F:glycosyltransferase activity"/>
    <property type="evidence" value="ECO:0007669"/>
    <property type="project" value="InterPro"/>
</dbReference>
<dbReference type="Pfam" id="PF13439">
    <property type="entry name" value="Glyco_transf_4"/>
    <property type="match status" value="1"/>
</dbReference>
<dbReference type="SUPFAM" id="SSF53756">
    <property type="entry name" value="UDP-Glycosyltransferase/glycogen phosphorylase"/>
    <property type="match status" value="1"/>
</dbReference>
<dbReference type="PANTHER" id="PTHR46401:SF2">
    <property type="entry name" value="GLYCOSYLTRANSFERASE WBBK-RELATED"/>
    <property type="match status" value="1"/>
</dbReference>
<sequence length="377" mass="44171">MVNPIRIAMDARPLSTRISGVGRLIAETIKAFPHPEKYHFYLFTHLPIHPDHLSVLNLPNVTLVSGGGFFRWKGGLYYNLYLPWILRWMPIDLFWGSQQILPPFLPGKIQAVLTYCDLVLYLYPKTMRTLARWQQRLFQSYSVHRAAYILSISRQTSDDMCAYFDYPTDRTDVSYPGVNRKEIDELLKKDPSRRIQDLGEDFILTVSTIEPRKNYPFLLKVFREYRRMNPKDHKHWVIVGKIGWENSEFIEELRQEQSLFKDLHILDSVGDSDLQHIYKNSGLFLFASHYEGFGIPMLEAIYHKKYCMVSDIPTFREIGGDGVTYLPYQTEEDAKEWALEIFKFYQNPIQPGSDISKFTWENAASVTEQTFQKILNL</sequence>
<feature type="domain" description="Glycosyl transferase family 1" evidence="2">
    <location>
        <begin position="197"/>
        <end position="348"/>
    </location>
</feature>
<evidence type="ECO:0000259" key="3">
    <source>
        <dbReference type="Pfam" id="PF13439"/>
    </source>
</evidence>
<proteinExistence type="predicted"/>
<evidence type="ECO:0000313" key="4">
    <source>
        <dbReference type="EMBL" id="TGN18507.1"/>
    </source>
</evidence>
<dbReference type="InterPro" id="IPR001296">
    <property type="entry name" value="Glyco_trans_1"/>
</dbReference>
<evidence type="ECO:0000259" key="2">
    <source>
        <dbReference type="Pfam" id="PF00534"/>
    </source>
</evidence>
<dbReference type="EMBL" id="RQHW01000047">
    <property type="protein sequence ID" value="TGN18507.1"/>
    <property type="molecule type" value="Genomic_DNA"/>
</dbReference>
<keyword evidence="1 4" id="KW-0808">Transferase</keyword>
<evidence type="ECO:0000256" key="1">
    <source>
        <dbReference type="ARBA" id="ARBA00022679"/>
    </source>
</evidence>
<feature type="domain" description="Glycosyltransferase subfamily 4-like N-terminal" evidence="3">
    <location>
        <begin position="19"/>
        <end position="180"/>
    </location>
</feature>
<accession>A0A4R9LYR4</accession>
<dbReference type="GO" id="GO:0009103">
    <property type="term" value="P:lipopolysaccharide biosynthetic process"/>
    <property type="evidence" value="ECO:0007669"/>
    <property type="project" value="TreeGrafter"/>
</dbReference>
<dbReference type="Proteomes" id="UP000298058">
    <property type="component" value="Unassembled WGS sequence"/>
</dbReference>
<dbReference type="CDD" id="cd03809">
    <property type="entry name" value="GT4_MtfB-like"/>
    <property type="match status" value="1"/>
</dbReference>
<protein>
    <submittedName>
        <fullName evidence="4">Glycosyltransferase family 1 protein</fullName>
    </submittedName>
</protein>
<dbReference type="AlphaFoldDB" id="A0A4R9LYR4"/>
<comment type="caution">
    <text evidence="4">The sequence shown here is derived from an EMBL/GenBank/DDBJ whole genome shotgun (WGS) entry which is preliminary data.</text>
</comment>
<gene>
    <name evidence="4" type="ORF">EHS15_14040</name>
</gene>
<dbReference type="RefSeq" id="WP_135761190.1">
    <property type="nucleotide sequence ID" value="NZ_RQHW01000047.1"/>
</dbReference>
<dbReference type="PANTHER" id="PTHR46401">
    <property type="entry name" value="GLYCOSYLTRANSFERASE WBBK-RELATED"/>
    <property type="match status" value="1"/>
</dbReference>
<dbReference type="Gene3D" id="3.40.50.2000">
    <property type="entry name" value="Glycogen Phosphorylase B"/>
    <property type="match status" value="1"/>
</dbReference>
<dbReference type="InterPro" id="IPR028098">
    <property type="entry name" value="Glyco_trans_4-like_N"/>
</dbReference>
<dbReference type="Pfam" id="PF00534">
    <property type="entry name" value="Glycos_transf_1"/>
    <property type="match status" value="1"/>
</dbReference>
<keyword evidence="5" id="KW-1185">Reference proteome</keyword>
<name>A0A4R9LYR4_9LEPT</name>
<evidence type="ECO:0000313" key="5">
    <source>
        <dbReference type="Proteomes" id="UP000298058"/>
    </source>
</evidence>